<dbReference type="Proteomes" id="UP000494106">
    <property type="component" value="Unassembled WGS sequence"/>
</dbReference>
<protein>
    <submittedName>
        <fullName evidence="3">Uncharacterized protein</fullName>
    </submittedName>
</protein>
<feature type="coiled-coil region" evidence="1">
    <location>
        <begin position="70"/>
        <end position="97"/>
    </location>
</feature>
<dbReference type="Proteomes" id="UP000494256">
    <property type="component" value="Unassembled WGS sequence"/>
</dbReference>
<reference evidence="5 6" key="1">
    <citation type="submission" date="2020-04" db="EMBL/GenBank/DDBJ databases">
        <authorList>
            <person name="Wallbank WR R."/>
            <person name="Pardo Diaz C."/>
            <person name="Kozak K."/>
            <person name="Martin S."/>
            <person name="Jiggins C."/>
            <person name="Moest M."/>
            <person name="Warren A I."/>
            <person name="Byers J.R.P. K."/>
            <person name="Montejo-Kovacevich G."/>
            <person name="Yen C E."/>
        </authorList>
    </citation>
    <scope>NUCLEOTIDE SEQUENCE [LARGE SCALE GENOMIC DNA]</scope>
</reference>
<accession>A0A8S0ZQC2</accession>
<evidence type="ECO:0000313" key="5">
    <source>
        <dbReference type="Proteomes" id="UP000494106"/>
    </source>
</evidence>
<keyword evidence="5" id="KW-1185">Reference proteome</keyword>
<evidence type="ECO:0000256" key="1">
    <source>
        <dbReference type="SAM" id="Coils"/>
    </source>
</evidence>
<evidence type="ECO:0000313" key="4">
    <source>
        <dbReference type="EMBL" id="CAB3238094.1"/>
    </source>
</evidence>
<evidence type="ECO:0000313" key="3">
    <source>
        <dbReference type="EMBL" id="CAB3233871.1"/>
    </source>
</evidence>
<gene>
    <name evidence="3" type="ORF">APLA_LOCUS5455</name>
    <name evidence="4" type="ORF">APLA_LOCUS8033</name>
</gene>
<name>A0A8S0ZQC2_ARCPL</name>
<evidence type="ECO:0000313" key="6">
    <source>
        <dbReference type="Proteomes" id="UP000494256"/>
    </source>
</evidence>
<proteinExistence type="predicted"/>
<dbReference type="OrthoDB" id="6585706at2759"/>
<comment type="caution">
    <text evidence="3">The sequence shown here is derived from an EMBL/GenBank/DDBJ whole genome shotgun (WGS) entry which is preliminary data.</text>
</comment>
<keyword evidence="2" id="KW-0472">Membrane</keyword>
<feature type="transmembrane region" description="Helical" evidence="2">
    <location>
        <begin position="122"/>
        <end position="143"/>
    </location>
</feature>
<dbReference type="EMBL" id="CADEBD010000306">
    <property type="protein sequence ID" value="CAB3238094.1"/>
    <property type="molecule type" value="Genomic_DNA"/>
</dbReference>
<evidence type="ECO:0000256" key="2">
    <source>
        <dbReference type="SAM" id="Phobius"/>
    </source>
</evidence>
<sequence length="160" mass="17965">MTSERDSEASEVMLESIDELKERLSSMKRLMEERKAAGSGTKELFHGEARSLRGTTMIDGNFLSFVFGASEDMLESIDELKQRLSSMKRLMEERKAAGSGTKELFHGQAKSLRGTTMIDGNFLSFVFGGTFFVIVSVSVYAFYNLYFAVLKKFPSVHTEL</sequence>
<dbReference type="AlphaFoldDB" id="A0A8S0ZQC2"/>
<keyword evidence="2" id="KW-0812">Transmembrane</keyword>
<keyword evidence="1" id="KW-0175">Coiled coil</keyword>
<dbReference type="EMBL" id="CADEBC010000479">
    <property type="protein sequence ID" value="CAB3233871.1"/>
    <property type="molecule type" value="Genomic_DNA"/>
</dbReference>
<keyword evidence="2" id="KW-1133">Transmembrane helix</keyword>
<organism evidence="3 5">
    <name type="scientific">Arctia plantaginis</name>
    <name type="common">Wood tiger moth</name>
    <name type="synonym">Phalaena plantaginis</name>
    <dbReference type="NCBI Taxonomy" id="874455"/>
    <lineage>
        <taxon>Eukaryota</taxon>
        <taxon>Metazoa</taxon>
        <taxon>Ecdysozoa</taxon>
        <taxon>Arthropoda</taxon>
        <taxon>Hexapoda</taxon>
        <taxon>Insecta</taxon>
        <taxon>Pterygota</taxon>
        <taxon>Neoptera</taxon>
        <taxon>Endopterygota</taxon>
        <taxon>Lepidoptera</taxon>
        <taxon>Glossata</taxon>
        <taxon>Ditrysia</taxon>
        <taxon>Noctuoidea</taxon>
        <taxon>Erebidae</taxon>
        <taxon>Arctiinae</taxon>
        <taxon>Arctia</taxon>
    </lineage>
</organism>